<organism evidence="6 7">
    <name type="scientific">Sphaerotilus sulfidivorans</name>
    <dbReference type="NCBI Taxonomy" id="639200"/>
    <lineage>
        <taxon>Bacteria</taxon>
        <taxon>Pseudomonadati</taxon>
        <taxon>Pseudomonadota</taxon>
        <taxon>Betaproteobacteria</taxon>
        <taxon>Burkholderiales</taxon>
        <taxon>Sphaerotilaceae</taxon>
        <taxon>Sphaerotilus</taxon>
    </lineage>
</organism>
<keyword evidence="2" id="KW-0812">Transmembrane</keyword>
<dbReference type="EMBL" id="JBEPLS010000014">
    <property type="protein sequence ID" value="MET3605253.1"/>
    <property type="molecule type" value="Genomic_DNA"/>
</dbReference>
<dbReference type="KEGG" id="snn:EWH46_12150"/>
<feature type="compositionally biased region" description="Basic residues" evidence="1">
    <location>
        <begin position="10"/>
        <end position="21"/>
    </location>
</feature>
<evidence type="ECO:0000256" key="2">
    <source>
        <dbReference type="SAM" id="Phobius"/>
    </source>
</evidence>
<feature type="transmembrane region" description="Helical" evidence="2">
    <location>
        <begin position="150"/>
        <end position="168"/>
    </location>
</feature>
<sequence>MPADPPGRERRGRAARLRHHPAHADAGKRGLLKDTIDSSPMSHLYRRAVVHLPFIDGLRALAVLAVVLYHVDPSWLPGGFMGVDIFFVISGFVVTLSMRHLPHAGLGAFLAEFYARRARRILPALIACIVTTAVLSALFIPKAWLSEANSLTAAGALFGVGNMVLAHFSGDYFSPQSEFNPYTHTWSLGIEEQFYLLVPLLLWPWARSGRTGRVAAIVGAACLLSLVLAALNQADRPSSTFYMLPFRFWELGAGVLLALHLDPATTRPASTRLQTASCFAAAAALAAALALGDSGRFPWPWALVPVAATTLLIAMLMRQSPTSALRHLLSHPLPVFVGRISYSVYLWHWPVIVLMRWTVGLDTPSQQALALGMSLLLGYLSFRFVETPLRRGRADSTRRRTLLTGIGASSLACVALLALTLQHDRISLSVTARSQDWSPSTPVPVDMPHCQVSMSTQSLGEIDLRSLTPEHCRSASTEPLKHRLWVIGDSHAAAYQGLLHALVAQQGLQVEILQKPGCPFLNLRRPLEEESDRCRSFIRAAAARVAEQAHPGDQVFLPSLRLARLGDQWGPKAPPATEPPRPEREQRIIDEAVDVLSLMIRSGAMPLLEMPKPIFPAPAFRCSDWFNQNNPACRGGLSIERAEIEAMRAPVLARMQALQQRLPGLRLWDPLPTLCPDSVCRALQDGRPLFFDGDHVSGYGNSLLMQSLATEFILGTSQRSVSNHF</sequence>
<evidence type="ECO:0000256" key="1">
    <source>
        <dbReference type="SAM" id="MobiDB-lite"/>
    </source>
</evidence>
<feature type="transmembrane region" description="Helical" evidence="2">
    <location>
        <begin position="273"/>
        <end position="292"/>
    </location>
</feature>
<evidence type="ECO:0000313" key="5">
    <source>
        <dbReference type="EMBL" id="MET3605253.1"/>
    </source>
</evidence>
<feature type="transmembrane region" description="Helical" evidence="2">
    <location>
        <begin position="48"/>
        <end position="69"/>
    </location>
</feature>
<reference evidence="6 7" key="1">
    <citation type="submission" date="2019-02" db="EMBL/GenBank/DDBJ databases">
        <title>Complete Genome Sequence and Methylome Analysis of Sphaerotilus natans subsp. sulfidivorans D-507.</title>
        <authorList>
            <person name="Fomenkov A."/>
            <person name="Gridneva E."/>
            <person name="Smolyakov D."/>
            <person name="Dubinina G."/>
            <person name="Vincze T."/>
            <person name="Grabovich M."/>
            <person name="Roberts R.J."/>
        </authorList>
    </citation>
    <scope>NUCLEOTIDE SEQUENCE [LARGE SCALE GENOMIC DNA]</scope>
    <source>
        <strain evidence="6 7">D-507</strain>
    </source>
</reference>
<dbReference type="EMBL" id="CP035708">
    <property type="protein sequence ID" value="QEN01460.1"/>
    <property type="molecule type" value="Genomic_DNA"/>
</dbReference>
<dbReference type="PANTHER" id="PTHR23028:SF53">
    <property type="entry name" value="ACYL_TRANSF_3 DOMAIN-CONTAINING PROTEIN"/>
    <property type="match status" value="1"/>
</dbReference>
<feature type="domain" description="Acyltransferase 3" evidence="3">
    <location>
        <begin position="53"/>
        <end position="380"/>
    </location>
</feature>
<dbReference type="Proteomes" id="UP000323522">
    <property type="component" value="Chromosome"/>
</dbReference>
<keyword evidence="6" id="KW-0012">Acyltransferase</keyword>
<dbReference type="GO" id="GO:0016747">
    <property type="term" value="F:acyltransferase activity, transferring groups other than amino-acyl groups"/>
    <property type="evidence" value="ECO:0007669"/>
    <property type="project" value="InterPro"/>
</dbReference>
<evidence type="ECO:0000259" key="3">
    <source>
        <dbReference type="Pfam" id="PF01757"/>
    </source>
</evidence>
<feature type="transmembrane region" description="Helical" evidence="2">
    <location>
        <begin position="214"/>
        <end position="234"/>
    </location>
</feature>
<keyword evidence="2" id="KW-0472">Membrane</keyword>
<dbReference type="PANTHER" id="PTHR23028">
    <property type="entry name" value="ACETYLTRANSFERASE"/>
    <property type="match status" value="1"/>
</dbReference>
<feature type="domain" description="SGNH" evidence="4">
    <location>
        <begin position="470"/>
        <end position="706"/>
    </location>
</feature>
<protein>
    <submittedName>
        <fullName evidence="6">Acyltransferase</fullName>
    </submittedName>
    <submittedName>
        <fullName evidence="5">Peptidoglycan/LPS O-acetylase OafA/YrhL</fullName>
    </submittedName>
</protein>
<proteinExistence type="predicted"/>
<evidence type="ECO:0000259" key="4">
    <source>
        <dbReference type="Pfam" id="PF19040"/>
    </source>
</evidence>
<evidence type="ECO:0000313" key="7">
    <source>
        <dbReference type="Proteomes" id="UP000323522"/>
    </source>
</evidence>
<dbReference type="OrthoDB" id="9814807at2"/>
<dbReference type="Proteomes" id="UP001549111">
    <property type="component" value="Unassembled WGS sequence"/>
</dbReference>
<dbReference type="InterPro" id="IPR043968">
    <property type="entry name" value="SGNH"/>
</dbReference>
<feature type="transmembrane region" description="Helical" evidence="2">
    <location>
        <begin position="75"/>
        <end position="96"/>
    </location>
</feature>
<dbReference type="InterPro" id="IPR002656">
    <property type="entry name" value="Acyl_transf_3_dom"/>
</dbReference>
<name>A0A5C1Q311_9BURK</name>
<feature type="transmembrane region" description="Helical" evidence="2">
    <location>
        <begin position="368"/>
        <end position="389"/>
    </location>
</feature>
<feature type="transmembrane region" description="Helical" evidence="2">
    <location>
        <begin position="240"/>
        <end position="261"/>
    </location>
</feature>
<feature type="transmembrane region" description="Helical" evidence="2">
    <location>
        <begin position="298"/>
        <end position="316"/>
    </location>
</feature>
<dbReference type="GO" id="GO:0009103">
    <property type="term" value="P:lipopolysaccharide biosynthetic process"/>
    <property type="evidence" value="ECO:0007669"/>
    <property type="project" value="TreeGrafter"/>
</dbReference>
<keyword evidence="6" id="KW-0808">Transferase</keyword>
<dbReference type="GO" id="GO:0016020">
    <property type="term" value="C:membrane"/>
    <property type="evidence" value="ECO:0007669"/>
    <property type="project" value="TreeGrafter"/>
</dbReference>
<feature type="transmembrane region" description="Helical" evidence="2">
    <location>
        <begin position="121"/>
        <end position="144"/>
    </location>
</feature>
<dbReference type="Pfam" id="PF19040">
    <property type="entry name" value="SGNH"/>
    <property type="match status" value="1"/>
</dbReference>
<accession>A0A5C1Q311</accession>
<reference evidence="5 8" key="2">
    <citation type="submission" date="2024-06" db="EMBL/GenBank/DDBJ databases">
        <title>Genomic Encyclopedia of Type Strains, Phase IV (KMG-IV): sequencing the most valuable type-strain genomes for metagenomic binning, comparative biology and taxonomic classification.</title>
        <authorList>
            <person name="Goeker M."/>
        </authorList>
    </citation>
    <scope>NUCLEOTIDE SEQUENCE [LARGE SCALE GENOMIC DNA]</scope>
    <source>
        <strain evidence="5 8">D-501</strain>
    </source>
</reference>
<feature type="transmembrane region" description="Helical" evidence="2">
    <location>
        <begin position="401"/>
        <end position="421"/>
    </location>
</feature>
<dbReference type="AlphaFoldDB" id="A0A5C1Q311"/>
<evidence type="ECO:0000313" key="8">
    <source>
        <dbReference type="Proteomes" id="UP001549111"/>
    </source>
</evidence>
<gene>
    <name evidence="5" type="ORF">ABIC99_003080</name>
    <name evidence="6" type="ORF">EWH46_12150</name>
</gene>
<evidence type="ECO:0000313" key="6">
    <source>
        <dbReference type="EMBL" id="QEN01460.1"/>
    </source>
</evidence>
<feature type="region of interest" description="Disordered" evidence="1">
    <location>
        <begin position="1"/>
        <end position="22"/>
    </location>
</feature>
<feature type="transmembrane region" description="Helical" evidence="2">
    <location>
        <begin position="328"/>
        <end position="348"/>
    </location>
</feature>
<keyword evidence="2" id="KW-1133">Transmembrane helix</keyword>
<dbReference type="Pfam" id="PF01757">
    <property type="entry name" value="Acyl_transf_3"/>
    <property type="match status" value="1"/>
</dbReference>
<dbReference type="RefSeq" id="WP_149504144.1">
    <property type="nucleotide sequence ID" value="NZ_CP035708.1"/>
</dbReference>
<keyword evidence="8" id="KW-1185">Reference proteome</keyword>
<dbReference type="InterPro" id="IPR050879">
    <property type="entry name" value="Acyltransferase_3"/>
</dbReference>